<dbReference type="PIRSF" id="PIRSF000517">
    <property type="entry name" value="Tyr_transaminase"/>
    <property type="match status" value="1"/>
</dbReference>
<keyword evidence="4 9" id="KW-0808">Transferase</keyword>
<sequence>MTAWTVLEPSLMTQRAVNRIESVSYRVSRAPPEKTQLKLSIGDPTYDGNLVAPTTATEAFVRGVESNKYNGYQQSFGRPEAREAVAQFWGKNFAGEQASLCKAENVVLTCGVSEALLTIITSLCDEGDNILLPMPGFPLYDFICDLYKFEGRHYLCNVEKDWEIDFNHVRSLVDDKTKAILITNPSNPCGSNFGREHIKDIIQLCEELQLPLIADEIYAGLVFPGDSFISVAEFQTSIPRFILGGLSKTFMIPGWRFGWIILMDPDNYAKEVLQGMRNLSTISLGPNSVVQGVVSEILANTPESYFKRNIEEICNNATLFSNAIPQCHGLSCASPRGGMFIMVKIDLNAFSDVKDDIAFYEMLEDEENVQVIPGIFFHMPGYFRVVISRPKHIVEEVTRRLREFCTRHKKN</sequence>
<evidence type="ECO:0000256" key="6">
    <source>
        <dbReference type="PIRNR" id="PIRNR000517"/>
    </source>
</evidence>
<evidence type="ECO:0000256" key="4">
    <source>
        <dbReference type="ARBA" id="ARBA00022679"/>
    </source>
</evidence>
<dbReference type="InterPro" id="IPR004839">
    <property type="entry name" value="Aminotransferase_I/II_large"/>
</dbReference>
<dbReference type="Proteomes" id="UP000192257">
    <property type="component" value="Unassembled WGS sequence"/>
</dbReference>
<dbReference type="EMBL" id="NBCO01000002">
    <property type="protein sequence ID" value="ORC92931.1"/>
    <property type="molecule type" value="Genomic_DNA"/>
</dbReference>
<dbReference type="CDD" id="cd00609">
    <property type="entry name" value="AAT_like"/>
    <property type="match status" value="1"/>
</dbReference>
<dbReference type="GO" id="GO:0004838">
    <property type="term" value="F:L-tyrosine-2-oxoglutarate transaminase activity"/>
    <property type="evidence" value="ECO:0007669"/>
    <property type="project" value="TreeGrafter"/>
</dbReference>
<evidence type="ECO:0000256" key="2">
    <source>
        <dbReference type="ARBA" id="ARBA00007441"/>
    </source>
</evidence>
<dbReference type="RefSeq" id="XP_028886997.1">
    <property type="nucleotide sequence ID" value="XM_029021575.1"/>
</dbReference>
<dbReference type="GO" id="GO:0006572">
    <property type="term" value="P:L-tyrosine catabolic process"/>
    <property type="evidence" value="ECO:0007669"/>
    <property type="project" value="TreeGrafter"/>
</dbReference>
<evidence type="ECO:0000259" key="8">
    <source>
        <dbReference type="Pfam" id="PF00155"/>
    </source>
</evidence>
<keyword evidence="5 6" id="KW-0663">Pyridoxal phosphate</keyword>
<dbReference type="GO" id="GO:0030170">
    <property type="term" value="F:pyridoxal phosphate binding"/>
    <property type="evidence" value="ECO:0007669"/>
    <property type="project" value="InterPro"/>
</dbReference>
<protein>
    <submittedName>
        <fullName evidence="9">Tyrosine aminotransferase</fullName>
    </submittedName>
</protein>
<comment type="caution">
    <text evidence="9">The sequence shown here is derived from an EMBL/GenBank/DDBJ whole genome shotgun (WGS) entry which is preliminary data.</text>
</comment>
<evidence type="ECO:0000256" key="1">
    <source>
        <dbReference type="ARBA" id="ARBA00001933"/>
    </source>
</evidence>
<comment type="similarity">
    <text evidence="2 6">Belongs to the class-I pyridoxal-phosphate-dependent aminotransferase family.</text>
</comment>
<evidence type="ECO:0000256" key="7">
    <source>
        <dbReference type="PIRSR" id="PIRSR000517-1"/>
    </source>
</evidence>
<dbReference type="GeneID" id="39981355"/>
<evidence type="ECO:0000256" key="3">
    <source>
        <dbReference type="ARBA" id="ARBA00022576"/>
    </source>
</evidence>
<evidence type="ECO:0000313" key="10">
    <source>
        <dbReference type="Proteomes" id="UP000192257"/>
    </source>
</evidence>
<comment type="cofactor">
    <cofactor evidence="1 6 7">
        <name>pyridoxal 5'-phosphate</name>
        <dbReference type="ChEBI" id="CHEBI:597326"/>
    </cofactor>
</comment>
<dbReference type="Pfam" id="PF00155">
    <property type="entry name" value="Aminotran_1_2"/>
    <property type="match status" value="1"/>
</dbReference>
<proteinExistence type="inferred from homology"/>
<accession>A0A1X0P7X4</accession>
<keyword evidence="3 9" id="KW-0032">Aminotransferase</keyword>
<dbReference type="SUPFAM" id="SSF53383">
    <property type="entry name" value="PLP-dependent transferases"/>
    <property type="match status" value="1"/>
</dbReference>
<dbReference type="NCBIfam" id="TIGR01265">
    <property type="entry name" value="tyr_nico_aTase"/>
    <property type="match status" value="1"/>
</dbReference>
<dbReference type="STRING" id="67003.A0A1X0P7X4"/>
<dbReference type="InterPro" id="IPR015422">
    <property type="entry name" value="PyrdxlP-dep_Trfase_small"/>
</dbReference>
<dbReference type="Gene3D" id="3.90.1150.10">
    <property type="entry name" value="Aspartate Aminotransferase, domain 1"/>
    <property type="match status" value="1"/>
</dbReference>
<dbReference type="PANTHER" id="PTHR45744:SF2">
    <property type="entry name" value="TYROSINE AMINOTRANSFERASE"/>
    <property type="match status" value="1"/>
</dbReference>
<feature type="modified residue" description="N6-(pyridoxal phosphate)lysine" evidence="7">
    <location>
        <position position="248"/>
    </location>
</feature>
<gene>
    <name evidence="9" type="ORF">TM35_000022570</name>
</gene>
<dbReference type="InterPro" id="IPR015424">
    <property type="entry name" value="PyrdxlP-dep_Trfase"/>
</dbReference>
<dbReference type="PANTHER" id="PTHR45744">
    <property type="entry name" value="TYROSINE AMINOTRANSFERASE"/>
    <property type="match status" value="1"/>
</dbReference>
<dbReference type="Gene3D" id="3.40.640.10">
    <property type="entry name" value="Type I PLP-dependent aspartate aminotransferase-like (Major domain)"/>
    <property type="match status" value="1"/>
</dbReference>
<dbReference type="InterPro" id="IPR005958">
    <property type="entry name" value="TyrNic_aminoTrfase"/>
</dbReference>
<name>A0A1X0P7X4_9TRYP</name>
<keyword evidence="10" id="KW-1185">Reference proteome</keyword>
<organism evidence="9 10">
    <name type="scientific">Trypanosoma theileri</name>
    <dbReference type="NCBI Taxonomy" id="67003"/>
    <lineage>
        <taxon>Eukaryota</taxon>
        <taxon>Discoba</taxon>
        <taxon>Euglenozoa</taxon>
        <taxon>Kinetoplastea</taxon>
        <taxon>Metakinetoplastina</taxon>
        <taxon>Trypanosomatida</taxon>
        <taxon>Trypanosomatidae</taxon>
        <taxon>Trypanosoma</taxon>
    </lineage>
</organism>
<dbReference type="PRINTS" id="PR00753">
    <property type="entry name" value="ACCSYNTHASE"/>
</dbReference>
<evidence type="ECO:0000256" key="5">
    <source>
        <dbReference type="ARBA" id="ARBA00022898"/>
    </source>
</evidence>
<feature type="domain" description="Aminotransferase class I/classII large" evidence="8">
    <location>
        <begin position="35"/>
        <end position="399"/>
    </location>
</feature>
<dbReference type="VEuPathDB" id="TriTrypDB:TM35_000022570"/>
<evidence type="ECO:0000313" key="9">
    <source>
        <dbReference type="EMBL" id="ORC92931.1"/>
    </source>
</evidence>
<dbReference type="AlphaFoldDB" id="A0A1X0P7X4"/>
<reference evidence="9 10" key="1">
    <citation type="submission" date="2017-03" db="EMBL/GenBank/DDBJ databases">
        <title>An alternative strategy for trypanosome survival in the mammalian bloodstream revealed through genome and transcriptome analysis of the ubiquitous bovine parasite Trypanosoma (Megatrypanum) theileri.</title>
        <authorList>
            <person name="Kelly S."/>
            <person name="Ivens A."/>
            <person name="Mott A."/>
            <person name="O'Neill E."/>
            <person name="Emms D."/>
            <person name="Macleod O."/>
            <person name="Voorheis P."/>
            <person name="Matthews J."/>
            <person name="Matthews K."/>
            <person name="Carrington M."/>
        </authorList>
    </citation>
    <scope>NUCLEOTIDE SEQUENCE [LARGE SCALE GENOMIC DNA]</scope>
    <source>
        <strain evidence="9">Edinburgh</strain>
    </source>
</reference>
<dbReference type="OrthoDB" id="7042322at2759"/>
<dbReference type="InterPro" id="IPR015421">
    <property type="entry name" value="PyrdxlP-dep_Trfase_major"/>
</dbReference>